<dbReference type="SUPFAM" id="SSF75005">
    <property type="entry name" value="Arabinanase/levansucrase/invertase"/>
    <property type="match status" value="2"/>
</dbReference>
<feature type="compositionally biased region" description="Polar residues" evidence="1">
    <location>
        <begin position="89"/>
        <end position="106"/>
    </location>
</feature>
<gene>
    <name evidence="2" type="ORF">M5K25_022959</name>
</gene>
<feature type="region of interest" description="Disordered" evidence="1">
    <location>
        <begin position="86"/>
        <end position="109"/>
    </location>
</feature>
<keyword evidence="3" id="KW-1185">Reference proteome</keyword>
<comment type="caution">
    <text evidence="2">The sequence shown here is derived from an EMBL/GenBank/DDBJ whole genome shotgun (WGS) entry which is preliminary data.</text>
</comment>
<dbReference type="AlphaFoldDB" id="A0ABD0U747"/>
<proteinExistence type="predicted"/>
<dbReference type="Proteomes" id="UP001552299">
    <property type="component" value="Unassembled WGS sequence"/>
</dbReference>
<evidence type="ECO:0000256" key="1">
    <source>
        <dbReference type="SAM" id="MobiDB-lite"/>
    </source>
</evidence>
<name>A0ABD0U747_DENTH</name>
<accession>A0ABD0U747</accession>
<reference evidence="2 3" key="1">
    <citation type="journal article" date="2024" name="Plant Biotechnol. J.">
        <title>Dendrobium thyrsiflorum genome and its molecular insights into genes involved in important horticultural traits.</title>
        <authorList>
            <person name="Chen B."/>
            <person name="Wang J.Y."/>
            <person name="Zheng P.J."/>
            <person name="Li K.L."/>
            <person name="Liang Y.M."/>
            <person name="Chen X.F."/>
            <person name="Zhang C."/>
            <person name="Zhao X."/>
            <person name="He X."/>
            <person name="Zhang G.Q."/>
            <person name="Liu Z.J."/>
            <person name="Xu Q."/>
        </authorList>
    </citation>
    <scope>NUCLEOTIDE SEQUENCE [LARGE SCALE GENOMIC DNA]</scope>
    <source>
        <strain evidence="2">GZMU011</strain>
    </source>
</reference>
<dbReference type="Gene3D" id="2.115.10.20">
    <property type="entry name" value="Glycosyl hydrolase domain, family 43"/>
    <property type="match status" value="2"/>
</dbReference>
<evidence type="ECO:0000313" key="3">
    <source>
        <dbReference type="Proteomes" id="UP001552299"/>
    </source>
</evidence>
<dbReference type="PANTHER" id="PTHR35279:SF1">
    <property type="entry name" value="ARABINANASE_LEVANSUCRASE_INVERTASE"/>
    <property type="match status" value="1"/>
</dbReference>
<evidence type="ECO:0008006" key="4">
    <source>
        <dbReference type="Google" id="ProtNLM"/>
    </source>
</evidence>
<dbReference type="EMBL" id="JANQDX010000017">
    <property type="protein sequence ID" value="KAL0908463.1"/>
    <property type="molecule type" value="Genomic_DNA"/>
</dbReference>
<dbReference type="InterPro" id="IPR023296">
    <property type="entry name" value="Glyco_hydro_beta-prop_sf"/>
</dbReference>
<sequence length="459" mass="50334">MWLCYSAAFSGLSHNCDILFLSSMFVMLASGAAAARSTGVLFALNSSNTYNARWTREQPLSIQLIHKAHSSFSSPLYLTHCYPDEKPGSHQSTTEQASDQDSTSIAHPNCQKPFKASGKGLPLSPSSFSRGLVFDLGLNHSWDSHDVGSPVVKRYVSDEKERWFMWYHGDDAIGLALSNNGIHWERGTGAIESTADAGEVMRRSTDWWAFDTHSVRPSDVLIMSSSKLRASNAVYWLYYTGFGPEKSLPGLAMSQDGRHWARIEGEHHSGALLDVGAAGQWDSAFIASPKVVYHGRDDFRMYYHSLDEQSGEYAIGVARSRDGMKWVKLGKVLAGSGVAGSFDEAGVLHGQVVRDKEGDGYLMAYEGVAIDGRRSIGMVASGDGLNGWRRCSGKMVLMPDMDGWDCGGVGEPCLVPMDGQEGWRLYYRGVGSSERAGIGLAVCQTKRMSKFDRWSGFQL</sequence>
<organism evidence="2 3">
    <name type="scientific">Dendrobium thyrsiflorum</name>
    <name type="common">Pinecone-like raceme dendrobium</name>
    <name type="synonym">Orchid</name>
    <dbReference type="NCBI Taxonomy" id="117978"/>
    <lineage>
        <taxon>Eukaryota</taxon>
        <taxon>Viridiplantae</taxon>
        <taxon>Streptophyta</taxon>
        <taxon>Embryophyta</taxon>
        <taxon>Tracheophyta</taxon>
        <taxon>Spermatophyta</taxon>
        <taxon>Magnoliopsida</taxon>
        <taxon>Liliopsida</taxon>
        <taxon>Asparagales</taxon>
        <taxon>Orchidaceae</taxon>
        <taxon>Epidendroideae</taxon>
        <taxon>Malaxideae</taxon>
        <taxon>Dendrobiinae</taxon>
        <taxon>Dendrobium</taxon>
    </lineage>
</organism>
<protein>
    <recommendedName>
        <fullName evidence="4">Glycosyl hydrolase family 32 N-terminal domain-containing protein</fullName>
    </recommendedName>
</protein>
<evidence type="ECO:0000313" key="2">
    <source>
        <dbReference type="EMBL" id="KAL0908463.1"/>
    </source>
</evidence>
<dbReference type="PANTHER" id="PTHR35279">
    <property type="match status" value="1"/>
</dbReference>